<dbReference type="GO" id="GO:0004519">
    <property type="term" value="F:endonuclease activity"/>
    <property type="evidence" value="ECO:0007669"/>
    <property type="project" value="UniProtKB-KW"/>
</dbReference>
<keyword evidence="3" id="KW-1185">Reference proteome</keyword>
<feature type="domain" description="Xylose isomerase-like TIM barrel" evidence="1">
    <location>
        <begin position="28"/>
        <end position="320"/>
    </location>
</feature>
<keyword evidence="2" id="KW-0378">Hydrolase</keyword>
<dbReference type="InterPro" id="IPR050312">
    <property type="entry name" value="IolE/XylAMocC-like"/>
</dbReference>
<sequence length="330" mass="36351">MVNNPLAIATCSLGLHPSHTLELKIQGAADAGFAGIELFYSDLQQYAQTHAQSVVDAASDVKELCNNAGLRIVTFGPFMNFEGCPAPLETRLKDAREWVHIARALGTGIIRVPSAIDERAVEDEDVIVAELRTLCALGAEDGDLISFAYEALSYGVHAALWEDSLRLAILVDRTNFGLCLDTFHVCARVWANPQTRSGRIPGGNMALRASMERFAKECPMDKVFIIQLGDAEKMDPPILPGHPAYQEGRDVAATWAAYGRLFPLEQDRGAYLPLVDILKVWLVEKGWHGWVSLEIFHREMKEEYMGPETAARRGIESWKNLINSLGSAAS</sequence>
<organism evidence="2 3">
    <name type="scientific">Neolentinus lepideus HHB14362 ss-1</name>
    <dbReference type="NCBI Taxonomy" id="1314782"/>
    <lineage>
        <taxon>Eukaryota</taxon>
        <taxon>Fungi</taxon>
        <taxon>Dikarya</taxon>
        <taxon>Basidiomycota</taxon>
        <taxon>Agaricomycotina</taxon>
        <taxon>Agaricomycetes</taxon>
        <taxon>Gloeophyllales</taxon>
        <taxon>Gloeophyllaceae</taxon>
        <taxon>Neolentinus</taxon>
    </lineage>
</organism>
<name>A0A165P1A4_9AGAM</name>
<dbReference type="PANTHER" id="PTHR12110">
    <property type="entry name" value="HYDROXYPYRUVATE ISOMERASE"/>
    <property type="match status" value="1"/>
</dbReference>
<accession>A0A165P1A4</accession>
<dbReference type="Gene3D" id="3.20.20.150">
    <property type="entry name" value="Divalent-metal-dependent TIM barrel enzymes"/>
    <property type="match status" value="1"/>
</dbReference>
<evidence type="ECO:0000313" key="2">
    <source>
        <dbReference type="EMBL" id="KZT20387.1"/>
    </source>
</evidence>
<proteinExistence type="predicted"/>
<dbReference type="EMBL" id="KV425621">
    <property type="protein sequence ID" value="KZT20387.1"/>
    <property type="molecule type" value="Genomic_DNA"/>
</dbReference>
<evidence type="ECO:0000313" key="3">
    <source>
        <dbReference type="Proteomes" id="UP000076761"/>
    </source>
</evidence>
<dbReference type="InterPro" id="IPR013022">
    <property type="entry name" value="Xyl_isomerase-like_TIM-brl"/>
</dbReference>
<gene>
    <name evidence="2" type="ORF">NEOLEDRAFT_874691</name>
</gene>
<reference evidence="2 3" key="1">
    <citation type="journal article" date="2016" name="Mol. Biol. Evol.">
        <title>Comparative Genomics of Early-Diverging Mushroom-Forming Fungi Provides Insights into the Origins of Lignocellulose Decay Capabilities.</title>
        <authorList>
            <person name="Nagy L.G."/>
            <person name="Riley R."/>
            <person name="Tritt A."/>
            <person name="Adam C."/>
            <person name="Daum C."/>
            <person name="Floudas D."/>
            <person name="Sun H."/>
            <person name="Yadav J.S."/>
            <person name="Pangilinan J."/>
            <person name="Larsson K.H."/>
            <person name="Matsuura K."/>
            <person name="Barry K."/>
            <person name="Labutti K."/>
            <person name="Kuo R."/>
            <person name="Ohm R.A."/>
            <person name="Bhattacharya S.S."/>
            <person name="Shirouzu T."/>
            <person name="Yoshinaga Y."/>
            <person name="Martin F.M."/>
            <person name="Grigoriev I.V."/>
            <person name="Hibbett D.S."/>
        </authorList>
    </citation>
    <scope>NUCLEOTIDE SEQUENCE [LARGE SCALE GENOMIC DNA]</scope>
    <source>
        <strain evidence="2 3">HHB14362 ss-1</strain>
    </source>
</reference>
<keyword evidence="2" id="KW-0255">Endonuclease</keyword>
<dbReference type="Proteomes" id="UP000076761">
    <property type="component" value="Unassembled WGS sequence"/>
</dbReference>
<dbReference type="PANTHER" id="PTHR12110:SF38">
    <property type="entry name" value="DIOXYGENASE, PUTATIVE (AFU_ORTHOLOGUE AFUA_6G00240)-RELATED"/>
    <property type="match status" value="1"/>
</dbReference>
<dbReference type="InterPro" id="IPR036237">
    <property type="entry name" value="Xyl_isomerase-like_sf"/>
</dbReference>
<dbReference type="AlphaFoldDB" id="A0A165P1A4"/>
<dbReference type="SUPFAM" id="SSF51658">
    <property type="entry name" value="Xylose isomerase-like"/>
    <property type="match status" value="1"/>
</dbReference>
<dbReference type="InParanoid" id="A0A165P1A4"/>
<evidence type="ECO:0000259" key="1">
    <source>
        <dbReference type="Pfam" id="PF01261"/>
    </source>
</evidence>
<keyword evidence="2" id="KW-0540">Nuclease</keyword>
<dbReference type="OrthoDB" id="5360893at2759"/>
<dbReference type="Pfam" id="PF01261">
    <property type="entry name" value="AP_endonuc_2"/>
    <property type="match status" value="1"/>
</dbReference>
<dbReference type="STRING" id="1314782.A0A165P1A4"/>
<protein>
    <submittedName>
        <fullName evidence="2">Putative AP endonuclease, family 2</fullName>
    </submittedName>
</protein>